<evidence type="ECO:0000313" key="4">
    <source>
        <dbReference type="Proteomes" id="UP001381174"/>
    </source>
</evidence>
<sequence length="245" mass="26819">MSSLRDLARLVRSTPLHPQWLLGRRQVPFSLRSAKGRILDVGAADRWIASHLGNDVDYVALDYPATGNQFYAARPDIFADACALPVTDAAVDGVVCLEVIEHVPDPGLAVREIARVLRPGGSAWISMPFLYPVHNEPFDFQRYTRYGLRRDAERAGLQVVELRRSGHALRAAGLMTCLAIAGGVNGCHPLLRILLLPLALLMICLVNVTCWALAACWPDWPNASMGHHAELRKPMAEGEGGVLTD</sequence>
<keyword evidence="1" id="KW-0472">Membrane</keyword>
<organism evidence="3 4">
    <name type="scientific">Fulvimonas yonginensis</name>
    <dbReference type="NCBI Taxonomy" id="1495200"/>
    <lineage>
        <taxon>Bacteria</taxon>
        <taxon>Pseudomonadati</taxon>
        <taxon>Pseudomonadota</taxon>
        <taxon>Gammaproteobacteria</taxon>
        <taxon>Lysobacterales</taxon>
        <taxon>Rhodanobacteraceae</taxon>
        <taxon>Fulvimonas</taxon>
    </lineage>
</organism>
<dbReference type="InterPro" id="IPR029063">
    <property type="entry name" value="SAM-dependent_MTases_sf"/>
</dbReference>
<keyword evidence="4" id="KW-1185">Reference proteome</keyword>
<keyword evidence="1" id="KW-1133">Transmembrane helix</keyword>
<protein>
    <submittedName>
        <fullName evidence="3">Methyltransferase domain-containing protein</fullName>
    </submittedName>
</protein>
<dbReference type="RefSeq" id="WP_336808162.1">
    <property type="nucleotide sequence ID" value="NZ_JBBBNY010000009.1"/>
</dbReference>
<dbReference type="Pfam" id="PF08241">
    <property type="entry name" value="Methyltransf_11"/>
    <property type="match status" value="1"/>
</dbReference>
<proteinExistence type="predicted"/>
<dbReference type="GO" id="GO:0008168">
    <property type="term" value="F:methyltransferase activity"/>
    <property type="evidence" value="ECO:0007669"/>
    <property type="project" value="UniProtKB-KW"/>
</dbReference>
<dbReference type="InterPro" id="IPR013216">
    <property type="entry name" value="Methyltransf_11"/>
</dbReference>
<evidence type="ECO:0000256" key="1">
    <source>
        <dbReference type="SAM" id="Phobius"/>
    </source>
</evidence>
<gene>
    <name evidence="3" type="ORF">WAT24_12225</name>
</gene>
<dbReference type="GO" id="GO:0032259">
    <property type="term" value="P:methylation"/>
    <property type="evidence" value="ECO:0007669"/>
    <property type="project" value="UniProtKB-KW"/>
</dbReference>
<dbReference type="EMBL" id="JBBBNY010000009">
    <property type="protein sequence ID" value="MEI7037528.1"/>
    <property type="molecule type" value="Genomic_DNA"/>
</dbReference>
<comment type="caution">
    <text evidence="3">The sequence shown here is derived from an EMBL/GenBank/DDBJ whole genome shotgun (WGS) entry which is preliminary data.</text>
</comment>
<feature type="transmembrane region" description="Helical" evidence="1">
    <location>
        <begin position="190"/>
        <end position="217"/>
    </location>
</feature>
<name>A0ABU8JD78_9GAMM</name>
<reference evidence="3 4" key="1">
    <citation type="journal article" date="2014" name="Int. J. Syst. Evol. Microbiol.">
        <title>Fulvimonas yonginensis sp. nov., isolated from greenhouse soil, and emended description of the genus Fulvimonas.</title>
        <authorList>
            <person name="Ahn J.H."/>
            <person name="Kim S.J."/>
            <person name="Weon H.Y."/>
            <person name="Hong S.B."/>
            <person name="Seok S.J."/>
            <person name="Kwon S.W."/>
        </authorList>
    </citation>
    <scope>NUCLEOTIDE SEQUENCE [LARGE SCALE GENOMIC DNA]</scope>
    <source>
        <strain evidence="3 4">KACC 16952</strain>
    </source>
</reference>
<feature type="domain" description="Methyltransferase type 11" evidence="2">
    <location>
        <begin position="39"/>
        <end position="124"/>
    </location>
</feature>
<dbReference type="CDD" id="cd02440">
    <property type="entry name" value="AdoMet_MTases"/>
    <property type="match status" value="1"/>
</dbReference>
<dbReference type="Gene3D" id="3.40.50.150">
    <property type="entry name" value="Vaccinia Virus protein VP39"/>
    <property type="match status" value="1"/>
</dbReference>
<keyword evidence="3" id="KW-0808">Transferase</keyword>
<accession>A0ABU8JD78</accession>
<evidence type="ECO:0000259" key="2">
    <source>
        <dbReference type="Pfam" id="PF08241"/>
    </source>
</evidence>
<dbReference type="SUPFAM" id="SSF53335">
    <property type="entry name" value="S-adenosyl-L-methionine-dependent methyltransferases"/>
    <property type="match status" value="1"/>
</dbReference>
<keyword evidence="3" id="KW-0489">Methyltransferase</keyword>
<evidence type="ECO:0000313" key="3">
    <source>
        <dbReference type="EMBL" id="MEI7037528.1"/>
    </source>
</evidence>
<keyword evidence="1" id="KW-0812">Transmembrane</keyword>
<dbReference type="Proteomes" id="UP001381174">
    <property type="component" value="Unassembled WGS sequence"/>
</dbReference>
<feature type="transmembrane region" description="Helical" evidence="1">
    <location>
        <begin position="167"/>
        <end position="184"/>
    </location>
</feature>